<reference evidence="2 3" key="2">
    <citation type="journal article" date="2017" name="Genome Biol.">
        <title>New reference genome sequences of hot pepper reveal the massive evolution of plant disease-resistance genes by retroduplication.</title>
        <authorList>
            <person name="Kim S."/>
            <person name="Park J."/>
            <person name="Yeom S.I."/>
            <person name="Kim Y.M."/>
            <person name="Seo E."/>
            <person name="Kim K.T."/>
            <person name="Kim M.S."/>
            <person name="Lee J.M."/>
            <person name="Cheong K."/>
            <person name="Shin H.S."/>
            <person name="Kim S.B."/>
            <person name="Han K."/>
            <person name="Lee J."/>
            <person name="Park M."/>
            <person name="Lee H.A."/>
            <person name="Lee H.Y."/>
            <person name="Lee Y."/>
            <person name="Oh S."/>
            <person name="Lee J.H."/>
            <person name="Choi E."/>
            <person name="Choi E."/>
            <person name="Lee S.E."/>
            <person name="Jeon J."/>
            <person name="Kim H."/>
            <person name="Choi G."/>
            <person name="Song H."/>
            <person name="Lee J."/>
            <person name="Lee S.C."/>
            <person name="Kwon J.K."/>
            <person name="Lee H.Y."/>
            <person name="Koo N."/>
            <person name="Hong Y."/>
            <person name="Kim R.W."/>
            <person name="Kang W.H."/>
            <person name="Huh J.H."/>
            <person name="Kang B.C."/>
            <person name="Yang T.J."/>
            <person name="Lee Y.H."/>
            <person name="Bennetzen J.L."/>
            <person name="Choi D."/>
        </authorList>
    </citation>
    <scope>NUCLEOTIDE SEQUENCE [LARGE SCALE GENOMIC DNA]</scope>
    <source>
        <strain evidence="3">cv. CM334</strain>
    </source>
</reference>
<dbReference type="AlphaFoldDB" id="A0A2G2YGX0"/>
<name>A0A2G2YGX0_CAPAN</name>
<reference evidence="2 3" key="1">
    <citation type="journal article" date="2014" name="Nat. Genet.">
        <title>Genome sequence of the hot pepper provides insights into the evolution of pungency in Capsicum species.</title>
        <authorList>
            <person name="Kim S."/>
            <person name="Park M."/>
            <person name="Yeom S.I."/>
            <person name="Kim Y.M."/>
            <person name="Lee J.M."/>
            <person name="Lee H.A."/>
            <person name="Seo E."/>
            <person name="Choi J."/>
            <person name="Cheong K."/>
            <person name="Kim K.T."/>
            <person name="Jung K."/>
            <person name="Lee G.W."/>
            <person name="Oh S.K."/>
            <person name="Bae C."/>
            <person name="Kim S.B."/>
            <person name="Lee H.Y."/>
            <person name="Kim S.Y."/>
            <person name="Kim M.S."/>
            <person name="Kang B.C."/>
            <person name="Jo Y.D."/>
            <person name="Yang H.B."/>
            <person name="Jeong H.J."/>
            <person name="Kang W.H."/>
            <person name="Kwon J.K."/>
            <person name="Shin C."/>
            <person name="Lim J.Y."/>
            <person name="Park J.H."/>
            <person name="Huh J.H."/>
            <person name="Kim J.S."/>
            <person name="Kim B.D."/>
            <person name="Cohen O."/>
            <person name="Paran I."/>
            <person name="Suh M.C."/>
            <person name="Lee S.B."/>
            <person name="Kim Y.K."/>
            <person name="Shin Y."/>
            <person name="Noh S.J."/>
            <person name="Park J."/>
            <person name="Seo Y.S."/>
            <person name="Kwon S.Y."/>
            <person name="Kim H.A."/>
            <person name="Park J.M."/>
            <person name="Kim H.J."/>
            <person name="Choi S.B."/>
            <person name="Bosland P.W."/>
            <person name="Reeves G."/>
            <person name="Jo S.H."/>
            <person name="Lee B.W."/>
            <person name="Cho H.T."/>
            <person name="Choi H.S."/>
            <person name="Lee M.S."/>
            <person name="Yu Y."/>
            <person name="Do Choi Y."/>
            <person name="Park B.S."/>
            <person name="van Deynze A."/>
            <person name="Ashrafi H."/>
            <person name="Hill T."/>
            <person name="Kim W.T."/>
            <person name="Pai H.S."/>
            <person name="Ahn H.K."/>
            <person name="Yeam I."/>
            <person name="Giovannoni J.J."/>
            <person name="Rose J.K."/>
            <person name="Sorensen I."/>
            <person name="Lee S.J."/>
            <person name="Kim R.W."/>
            <person name="Choi I.Y."/>
            <person name="Choi B.S."/>
            <person name="Lim J.S."/>
            <person name="Lee Y.H."/>
            <person name="Choi D."/>
        </authorList>
    </citation>
    <scope>NUCLEOTIDE SEQUENCE [LARGE SCALE GENOMIC DNA]</scope>
    <source>
        <strain evidence="3">cv. CM334</strain>
    </source>
</reference>
<organism evidence="2 3">
    <name type="scientific">Capsicum annuum</name>
    <name type="common">Capsicum pepper</name>
    <dbReference type="NCBI Taxonomy" id="4072"/>
    <lineage>
        <taxon>Eukaryota</taxon>
        <taxon>Viridiplantae</taxon>
        <taxon>Streptophyta</taxon>
        <taxon>Embryophyta</taxon>
        <taxon>Tracheophyta</taxon>
        <taxon>Spermatophyta</taxon>
        <taxon>Magnoliopsida</taxon>
        <taxon>eudicotyledons</taxon>
        <taxon>Gunneridae</taxon>
        <taxon>Pentapetalae</taxon>
        <taxon>asterids</taxon>
        <taxon>lamiids</taxon>
        <taxon>Solanales</taxon>
        <taxon>Solanaceae</taxon>
        <taxon>Solanoideae</taxon>
        <taxon>Capsiceae</taxon>
        <taxon>Capsicum</taxon>
    </lineage>
</organism>
<feature type="compositionally biased region" description="Basic and acidic residues" evidence="1">
    <location>
        <begin position="118"/>
        <end position="127"/>
    </location>
</feature>
<comment type="caution">
    <text evidence="2">The sequence shown here is derived from an EMBL/GenBank/DDBJ whole genome shotgun (WGS) entry which is preliminary data.</text>
</comment>
<dbReference type="Gramene" id="PHT68965">
    <property type="protein sequence ID" value="PHT68965"/>
    <property type="gene ID" value="T459_28452"/>
</dbReference>
<feature type="region of interest" description="Disordered" evidence="1">
    <location>
        <begin position="118"/>
        <end position="138"/>
    </location>
</feature>
<dbReference type="PANTHER" id="PTHR33022">
    <property type="entry name" value="DUF1985 DOMAIN-CONTAINING PROTEIN"/>
    <property type="match status" value="1"/>
</dbReference>
<gene>
    <name evidence="2" type="ORF">T459_28452</name>
</gene>
<dbReference type="EMBL" id="AYRZ02000011">
    <property type="protein sequence ID" value="PHT68965.1"/>
    <property type="molecule type" value="Genomic_DNA"/>
</dbReference>
<dbReference type="Proteomes" id="UP000222542">
    <property type="component" value="Unassembled WGS sequence"/>
</dbReference>
<sequence length="138" mass="16008">MSRWRYSGPSSEIEKLDKILPTYLDISGFLDQKFCIDWCTVETYRDKMGNPFDVECVEGIAQQSIGSLKNCGLFVAAYAEYLSDRLQVSNDELDVRLFHKIYATLVWKSREVKAKKPYARDIKDPRRSKPNFIAPDEE</sequence>
<keyword evidence="3" id="KW-1185">Reference proteome</keyword>
<evidence type="ECO:0008006" key="4">
    <source>
        <dbReference type="Google" id="ProtNLM"/>
    </source>
</evidence>
<evidence type="ECO:0000256" key="1">
    <source>
        <dbReference type="SAM" id="MobiDB-lite"/>
    </source>
</evidence>
<dbReference type="PANTHER" id="PTHR33022:SF13">
    <property type="entry name" value="UBIQUITIN-LIKE PROTEASE FAMILY PROFILE DOMAIN-CONTAINING PROTEIN"/>
    <property type="match status" value="1"/>
</dbReference>
<dbReference type="SUPFAM" id="SSF54001">
    <property type="entry name" value="Cysteine proteinases"/>
    <property type="match status" value="1"/>
</dbReference>
<dbReference type="Gene3D" id="3.40.395.10">
    <property type="entry name" value="Adenoviral Proteinase, Chain A"/>
    <property type="match status" value="1"/>
</dbReference>
<protein>
    <recommendedName>
        <fullName evidence="4">Ulp1 protease family, C-terminal catalytic domain containing protein</fullName>
    </recommendedName>
</protein>
<evidence type="ECO:0000313" key="3">
    <source>
        <dbReference type="Proteomes" id="UP000222542"/>
    </source>
</evidence>
<accession>A0A2G2YGX0</accession>
<dbReference type="InterPro" id="IPR038765">
    <property type="entry name" value="Papain-like_cys_pep_sf"/>
</dbReference>
<evidence type="ECO:0000313" key="2">
    <source>
        <dbReference type="EMBL" id="PHT68965.1"/>
    </source>
</evidence>
<proteinExistence type="predicted"/>